<dbReference type="SUPFAM" id="SSF52540">
    <property type="entry name" value="P-loop containing nucleoside triphosphate hydrolases"/>
    <property type="match status" value="1"/>
</dbReference>
<evidence type="ECO:0000256" key="1">
    <source>
        <dbReference type="ARBA" id="ARBA00005417"/>
    </source>
</evidence>
<dbReference type="PROSITE" id="PS50893">
    <property type="entry name" value="ABC_TRANSPORTER_2"/>
    <property type="match status" value="1"/>
</dbReference>
<organism evidence="6">
    <name type="scientific">hydrothermal vent metagenome</name>
    <dbReference type="NCBI Taxonomy" id="652676"/>
    <lineage>
        <taxon>unclassified sequences</taxon>
        <taxon>metagenomes</taxon>
        <taxon>ecological metagenomes</taxon>
    </lineage>
</organism>
<evidence type="ECO:0000256" key="2">
    <source>
        <dbReference type="ARBA" id="ARBA00022448"/>
    </source>
</evidence>
<sequence>MLLQLNKISKGYGDKGSSNYHPVIKGLSLSVEEGEKVAIAGPSGSGKTTLLNIAGALDKPDSGEVIFKGNELQGYSPKQLAMFRNSELGFIFQMHHLLPQCTLWENVLLPTISFKKKANKVDIEWAGHLLKRVGIWEQRHRKPSGLSGGECQRTAVVRALINRPQLLLADEPTGALDEENAENLTELLISLSNEEAVTMIVVTHSQVLAGKMDKVYYLKNGVLS</sequence>
<dbReference type="Gene3D" id="3.40.50.300">
    <property type="entry name" value="P-loop containing nucleotide triphosphate hydrolases"/>
    <property type="match status" value="1"/>
</dbReference>
<evidence type="ECO:0000259" key="5">
    <source>
        <dbReference type="PROSITE" id="PS50893"/>
    </source>
</evidence>
<dbReference type="CDD" id="cd03255">
    <property type="entry name" value="ABC_MJ0796_LolCDE_FtsE"/>
    <property type="match status" value="1"/>
</dbReference>
<dbReference type="EMBL" id="UOEP01000162">
    <property type="protein sequence ID" value="VAW21979.1"/>
    <property type="molecule type" value="Genomic_DNA"/>
</dbReference>
<dbReference type="AlphaFoldDB" id="A0A3B0UBL3"/>
<dbReference type="SMART" id="SM00382">
    <property type="entry name" value="AAA"/>
    <property type="match status" value="1"/>
</dbReference>
<gene>
    <name evidence="6" type="ORF">MNBD_BACTEROID01-435</name>
</gene>
<feature type="domain" description="ABC transporter" evidence="5">
    <location>
        <begin position="3"/>
        <end position="224"/>
    </location>
</feature>
<dbReference type="InterPro" id="IPR003439">
    <property type="entry name" value="ABC_transporter-like_ATP-bd"/>
</dbReference>
<dbReference type="PANTHER" id="PTHR24220:SF689">
    <property type="entry name" value="LIPOPROTEIN-RELEASING SYSTEM ATP-BINDING PROTEIN LOLD"/>
    <property type="match status" value="1"/>
</dbReference>
<dbReference type="Pfam" id="PF00005">
    <property type="entry name" value="ABC_tran"/>
    <property type="match status" value="1"/>
</dbReference>
<evidence type="ECO:0000256" key="4">
    <source>
        <dbReference type="ARBA" id="ARBA00022840"/>
    </source>
</evidence>
<dbReference type="GO" id="GO:0005524">
    <property type="term" value="F:ATP binding"/>
    <property type="evidence" value="ECO:0007669"/>
    <property type="project" value="UniProtKB-KW"/>
</dbReference>
<keyword evidence="2" id="KW-0813">Transport</keyword>
<dbReference type="PANTHER" id="PTHR24220">
    <property type="entry name" value="IMPORT ATP-BINDING PROTEIN"/>
    <property type="match status" value="1"/>
</dbReference>
<dbReference type="InterPro" id="IPR003593">
    <property type="entry name" value="AAA+_ATPase"/>
</dbReference>
<dbReference type="GO" id="GO:0022857">
    <property type="term" value="F:transmembrane transporter activity"/>
    <property type="evidence" value="ECO:0007669"/>
    <property type="project" value="TreeGrafter"/>
</dbReference>
<name>A0A3B0UBL3_9ZZZZ</name>
<comment type="similarity">
    <text evidence="1">Belongs to the ABC transporter superfamily.</text>
</comment>
<keyword evidence="3" id="KW-0547">Nucleotide-binding</keyword>
<keyword evidence="4 6" id="KW-0067">ATP-binding</keyword>
<dbReference type="InterPro" id="IPR017911">
    <property type="entry name" value="MacB-like_ATP-bd"/>
</dbReference>
<dbReference type="InterPro" id="IPR015854">
    <property type="entry name" value="ABC_transpr_LolD-like"/>
</dbReference>
<dbReference type="GO" id="GO:0016887">
    <property type="term" value="F:ATP hydrolysis activity"/>
    <property type="evidence" value="ECO:0007669"/>
    <property type="project" value="InterPro"/>
</dbReference>
<evidence type="ECO:0000256" key="3">
    <source>
        <dbReference type="ARBA" id="ARBA00022741"/>
    </source>
</evidence>
<evidence type="ECO:0000313" key="6">
    <source>
        <dbReference type="EMBL" id="VAW21979.1"/>
    </source>
</evidence>
<dbReference type="InterPro" id="IPR027417">
    <property type="entry name" value="P-loop_NTPase"/>
</dbReference>
<keyword evidence="6" id="KW-0449">Lipoprotein</keyword>
<dbReference type="GO" id="GO:0005886">
    <property type="term" value="C:plasma membrane"/>
    <property type="evidence" value="ECO:0007669"/>
    <property type="project" value="TreeGrafter"/>
</dbReference>
<protein>
    <submittedName>
        <fullName evidence="6">Lipoprotein releasing system ATP-binding protein LolD</fullName>
    </submittedName>
</protein>
<reference evidence="6" key="1">
    <citation type="submission" date="2018-06" db="EMBL/GenBank/DDBJ databases">
        <authorList>
            <person name="Zhirakovskaya E."/>
        </authorList>
    </citation>
    <scope>NUCLEOTIDE SEQUENCE</scope>
</reference>
<accession>A0A3B0UBL3</accession>
<proteinExistence type="inferred from homology"/>